<reference evidence="13" key="1">
    <citation type="submission" date="2020-10" db="EMBL/GenBank/DDBJ databases">
        <authorList>
            <person name="Gilroy R."/>
        </authorList>
    </citation>
    <scope>NUCLEOTIDE SEQUENCE</scope>
    <source>
        <strain evidence="13">CHK154-7741</strain>
    </source>
</reference>
<dbReference type="EMBL" id="DVOD01000034">
    <property type="protein sequence ID" value="HIU92454.1"/>
    <property type="molecule type" value="Genomic_DNA"/>
</dbReference>
<dbReference type="Gene3D" id="3.90.870.10">
    <property type="entry name" value="DHBP synthase"/>
    <property type="match status" value="1"/>
</dbReference>
<evidence type="ECO:0000256" key="3">
    <source>
        <dbReference type="ARBA" id="ARBA00012584"/>
    </source>
</evidence>
<keyword evidence="6" id="KW-0819">tRNA processing</keyword>
<dbReference type="GO" id="GO:0003725">
    <property type="term" value="F:double-stranded RNA binding"/>
    <property type="evidence" value="ECO:0007669"/>
    <property type="project" value="InterPro"/>
</dbReference>
<keyword evidence="7" id="KW-0548">Nucleotidyltransferase</keyword>
<evidence type="ECO:0000313" key="13">
    <source>
        <dbReference type="EMBL" id="HIU92454.1"/>
    </source>
</evidence>
<keyword evidence="8" id="KW-0547">Nucleotide-binding</keyword>
<evidence type="ECO:0000256" key="4">
    <source>
        <dbReference type="ARBA" id="ARBA00022490"/>
    </source>
</evidence>
<dbReference type="SUPFAM" id="SSF55821">
    <property type="entry name" value="YrdC/RibB"/>
    <property type="match status" value="1"/>
</dbReference>
<evidence type="ECO:0000256" key="11">
    <source>
        <dbReference type="ARBA" id="ARBA00048366"/>
    </source>
</evidence>
<proteinExistence type="inferred from homology"/>
<dbReference type="EC" id="2.7.7.87" evidence="3"/>
<comment type="similarity">
    <text evidence="2">Belongs to the SUA5 family.</text>
</comment>
<evidence type="ECO:0000256" key="5">
    <source>
        <dbReference type="ARBA" id="ARBA00022679"/>
    </source>
</evidence>
<dbReference type="AlphaFoldDB" id="A0A9D1SRG2"/>
<evidence type="ECO:0000259" key="12">
    <source>
        <dbReference type="PROSITE" id="PS51163"/>
    </source>
</evidence>
<dbReference type="NCBIfam" id="TIGR00057">
    <property type="entry name" value="L-threonylcarbamoyladenylate synthase"/>
    <property type="match status" value="1"/>
</dbReference>
<evidence type="ECO:0000256" key="9">
    <source>
        <dbReference type="ARBA" id="ARBA00022840"/>
    </source>
</evidence>
<comment type="subcellular location">
    <subcellularLocation>
        <location evidence="1">Cytoplasm</location>
    </subcellularLocation>
</comment>
<dbReference type="GO" id="GO:0061710">
    <property type="term" value="F:L-threonylcarbamoyladenylate synthase"/>
    <property type="evidence" value="ECO:0007669"/>
    <property type="project" value="UniProtKB-EC"/>
</dbReference>
<evidence type="ECO:0000256" key="1">
    <source>
        <dbReference type="ARBA" id="ARBA00004496"/>
    </source>
</evidence>
<dbReference type="PANTHER" id="PTHR17490">
    <property type="entry name" value="SUA5"/>
    <property type="match status" value="1"/>
</dbReference>
<dbReference type="Pfam" id="PF01300">
    <property type="entry name" value="Sua5_yciO_yrdC"/>
    <property type="match status" value="1"/>
</dbReference>
<dbReference type="GO" id="GO:0005737">
    <property type="term" value="C:cytoplasm"/>
    <property type="evidence" value="ECO:0007669"/>
    <property type="project" value="UniProtKB-SubCell"/>
</dbReference>
<name>A0A9D1SRG2_9CLOT</name>
<reference evidence="13" key="2">
    <citation type="journal article" date="2021" name="PeerJ">
        <title>Extensive microbial diversity within the chicken gut microbiome revealed by metagenomics and culture.</title>
        <authorList>
            <person name="Gilroy R."/>
            <person name="Ravi A."/>
            <person name="Getino M."/>
            <person name="Pursley I."/>
            <person name="Horton D.L."/>
            <person name="Alikhan N.F."/>
            <person name="Baker D."/>
            <person name="Gharbi K."/>
            <person name="Hall N."/>
            <person name="Watson M."/>
            <person name="Adriaenssens E.M."/>
            <person name="Foster-Nyarko E."/>
            <person name="Jarju S."/>
            <person name="Secka A."/>
            <person name="Antonio M."/>
            <person name="Oren A."/>
            <person name="Chaudhuri R.R."/>
            <person name="La Ragione R."/>
            <person name="Hildebrand F."/>
            <person name="Pallen M.J."/>
        </authorList>
    </citation>
    <scope>NUCLEOTIDE SEQUENCE</scope>
    <source>
        <strain evidence="13">CHK154-7741</strain>
    </source>
</reference>
<dbReference type="InterPro" id="IPR017945">
    <property type="entry name" value="DHBP_synth_RibB-like_a/b_dom"/>
</dbReference>
<dbReference type="Proteomes" id="UP000886748">
    <property type="component" value="Unassembled WGS sequence"/>
</dbReference>
<gene>
    <name evidence="13" type="ORF">IAD26_04900</name>
</gene>
<comment type="caution">
    <text evidence="13">The sequence shown here is derived from an EMBL/GenBank/DDBJ whole genome shotgun (WGS) entry which is preliminary data.</text>
</comment>
<accession>A0A9D1SRG2</accession>
<evidence type="ECO:0000256" key="2">
    <source>
        <dbReference type="ARBA" id="ARBA00007663"/>
    </source>
</evidence>
<evidence type="ECO:0000256" key="8">
    <source>
        <dbReference type="ARBA" id="ARBA00022741"/>
    </source>
</evidence>
<evidence type="ECO:0000256" key="6">
    <source>
        <dbReference type="ARBA" id="ARBA00022694"/>
    </source>
</evidence>
<dbReference type="InterPro" id="IPR006070">
    <property type="entry name" value="Sua5-like_dom"/>
</dbReference>
<feature type="domain" description="YrdC-like" evidence="12">
    <location>
        <begin position="6"/>
        <end position="197"/>
    </location>
</feature>
<sequence length="200" mass="22188">MIFDNSEFTKELNEKLHNKAHGGVVSFVTDTVWGVGCLPENEKGAENIYALKNRDRSKPLILMSDSVEHLLPYVKNIPTKARELMEKHFPGALTLIFEKSDKTPDYITSYKNTVGIRVPDNPVFKRLCEVVDGHVLATTSANLSGQDAASNYEEALKNVGAHVDYVFEDYGFLCQGLASTVALALDDEIKVLRQGEVVID</sequence>
<keyword evidence="4" id="KW-0963">Cytoplasm</keyword>
<dbReference type="PROSITE" id="PS51163">
    <property type="entry name" value="YRDC"/>
    <property type="match status" value="1"/>
</dbReference>
<dbReference type="GO" id="GO:0005524">
    <property type="term" value="F:ATP binding"/>
    <property type="evidence" value="ECO:0007669"/>
    <property type="project" value="UniProtKB-KW"/>
</dbReference>
<evidence type="ECO:0000256" key="10">
    <source>
        <dbReference type="ARBA" id="ARBA00029774"/>
    </source>
</evidence>
<comment type="catalytic activity">
    <reaction evidence="11">
        <text>L-threonine + hydrogencarbonate + ATP = L-threonylcarbamoyladenylate + diphosphate + H2O</text>
        <dbReference type="Rhea" id="RHEA:36407"/>
        <dbReference type="ChEBI" id="CHEBI:15377"/>
        <dbReference type="ChEBI" id="CHEBI:17544"/>
        <dbReference type="ChEBI" id="CHEBI:30616"/>
        <dbReference type="ChEBI" id="CHEBI:33019"/>
        <dbReference type="ChEBI" id="CHEBI:57926"/>
        <dbReference type="ChEBI" id="CHEBI:73682"/>
        <dbReference type="EC" id="2.7.7.87"/>
    </reaction>
</comment>
<evidence type="ECO:0000256" key="7">
    <source>
        <dbReference type="ARBA" id="ARBA00022695"/>
    </source>
</evidence>
<dbReference type="GO" id="GO:0008033">
    <property type="term" value="P:tRNA processing"/>
    <property type="evidence" value="ECO:0007669"/>
    <property type="project" value="UniProtKB-KW"/>
</dbReference>
<evidence type="ECO:0000313" key="14">
    <source>
        <dbReference type="Proteomes" id="UP000886748"/>
    </source>
</evidence>
<keyword evidence="9" id="KW-0067">ATP-binding</keyword>
<organism evidence="13 14">
    <name type="scientific">Candidatus Limenecus avicola</name>
    <dbReference type="NCBI Taxonomy" id="2840847"/>
    <lineage>
        <taxon>Bacteria</taxon>
        <taxon>Bacillati</taxon>
        <taxon>Bacillota</taxon>
        <taxon>Clostridia</taxon>
        <taxon>Eubacteriales</taxon>
        <taxon>Clostridiaceae</taxon>
        <taxon>Clostridiaceae incertae sedis</taxon>
        <taxon>Candidatus Limenecus</taxon>
    </lineage>
</organism>
<dbReference type="GO" id="GO:0000049">
    <property type="term" value="F:tRNA binding"/>
    <property type="evidence" value="ECO:0007669"/>
    <property type="project" value="TreeGrafter"/>
</dbReference>
<keyword evidence="5" id="KW-0808">Transferase</keyword>
<dbReference type="PANTHER" id="PTHR17490:SF16">
    <property type="entry name" value="THREONYLCARBAMOYL-AMP SYNTHASE"/>
    <property type="match status" value="1"/>
</dbReference>
<dbReference type="GO" id="GO:0006450">
    <property type="term" value="P:regulation of translational fidelity"/>
    <property type="evidence" value="ECO:0007669"/>
    <property type="project" value="TreeGrafter"/>
</dbReference>
<protein>
    <recommendedName>
        <fullName evidence="10">L-threonylcarbamoyladenylate synthase</fullName>
        <ecNumber evidence="3">2.7.7.87</ecNumber>
    </recommendedName>
    <alternativeName>
        <fullName evidence="10">L-threonylcarbamoyladenylate synthase</fullName>
    </alternativeName>
</protein>
<dbReference type="InterPro" id="IPR050156">
    <property type="entry name" value="TC-AMP_synthase_SUA5"/>
</dbReference>